<feature type="signal peptide" evidence="2">
    <location>
        <begin position="1"/>
        <end position="23"/>
    </location>
</feature>
<feature type="region of interest" description="Disordered" evidence="1">
    <location>
        <begin position="317"/>
        <end position="340"/>
    </location>
</feature>
<accession>C7TZ80</accession>
<dbReference type="AlphaFoldDB" id="C7TZ80"/>
<sequence>MQMLNFVKIPTLLLLLQVISINAQLNYPNTVVTIVIDPLFLKSKDENGNVDKNEFSARLESGEYYSTNKCCDVFREVAQSSVPGNWKKYRCIDVNSEIMTTNKNSAVLKVVLNLKFLYTDEKEFNKSTIARTIMNNLNNGNSSEVLANNEYMGIATVVWVETNAIDVFSNKPTSSPVTNAETVVTIVTKTNFFRWRDAKGGIQIGNFLAQSDSGEYYSTNKCCDVFREVAQSSVPGNWKKYRCIDVNYEISMNLGDTVILQMMSDIQFIYSGIKKFNNWTIYGDFWEKMKRPTFKEVYHKNDFAGFDYTVSVQTTTPNNFPSKPKRSSVTNAETASVKHI</sequence>
<feature type="chain" id="PRO_5002985158" description="Egg protein" evidence="2">
    <location>
        <begin position="24"/>
        <end position="340"/>
    </location>
</feature>
<reference evidence="3" key="1">
    <citation type="journal article" date="2009" name="Nature">
        <title>The Schistosoma japonicum genome reveals features of host-parasite interplay.</title>
        <authorList>
            <person name="Liu F."/>
            <person name="Zhou Y."/>
            <person name="Wang Z.Q."/>
            <person name="Lu G."/>
            <person name="Zheng H."/>
            <person name="Brindley P.J."/>
            <person name="McManus D.P."/>
            <person name="Blair D."/>
            <person name="Zhang Q.H."/>
            <person name="Zhong Y."/>
            <person name="Wang S."/>
            <person name="Han Z.G."/>
            <person name="Chen Z."/>
        </authorList>
    </citation>
    <scope>NUCLEOTIDE SEQUENCE</scope>
    <source>
        <strain evidence="3">Anhui</strain>
    </source>
</reference>
<feature type="compositionally biased region" description="Polar residues" evidence="1">
    <location>
        <begin position="317"/>
        <end position="334"/>
    </location>
</feature>
<dbReference type="EMBL" id="FN327182">
    <property type="protein sequence ID" value="CAX82906.1"/>
    <property type="molecule type" value="mRNA"/>
</dbReference>
<name>C7TZ80_SCHJA</name>
<organism evidence="3">
    <name type="scientific">Schistosoma japonicum</name>
    <name type="common">Blood fluke</name>
    <dbReference type="NCBI Taxonomy" id="6182"/>
    <lineage>
        <taxon>Eukaryota</taxon>
        <taxon>Metazoa</taxon>
        <taxon>Spiralia</taxon>
        <taxon>Lophotrochozoa</taxon>
        <taxon>Platyhelminthes</taxon>
        <taxon>Trematoda</taxon>
        <taxon>Digenea</taxon>
        <taxon>Strigeidida</taxon>
        <taxon>Schistosomatoidea</taxon>
        <taxon>Schistosomatidae</taxon>
        <taxon>Schistosoma</taxon>
    </lineage>
</organism>
<evidence type="ECO:0000313" key="3">
    <source>
        <dbReference type="EMBL" id="CAX82906.1"/>
    </source>
</evidence>
<proteinExistence type="evidence at transcript level"/>
<evidence type="ECO:0008006" key="4">
    <source>
        <dbReference type="Google" id="ProtNLM"/>
    </source>
</evidence>
<reference evidence="3" key="2">
    <citation type="submission" date="2009-03" db="EMBL/GenBank/DDBJ databases">
        <authorList>
            <person name="Gang L."/>
        </authorList>
    </citation>
    <scope>NUCLEOTIDE SEQUENCE</scope>
    <source>
        <strain evidence="3">Anhui</strain>
    </source>
</reference>
<keyword evidence="2" id="KW-0732">Signal</keyword>
<protein>
    <recommendedName>
        <fullName evidence="4">Egg protein</fullName>
    </recommendedName>
</protein>
<evidence type="ECO:0000256" key="1">
    <source>
        <dbReference type="SAM" id="MobiDB-lite"/>
    </source>
</evidence>
<evidence type="ECO:0000256" key="2">
    <source>
        <dbReference type="SAM" id="SignalP"/>
    </source>
</evidence>